<dbReference type="EMBL" id="MU794946">
    <property type="protein sequence ID" value="KAJ3815777.1"/>
    <property type="molecule type" value="Genomic_DNA"/>
</dbReference>
<organism evidence="1 2">
    <name type="scientific">Lentinula aff. lateritia</name>
    <dbReference type="NCBI Taxonomy" id="2804960"/>
    <lineage>
        <taxon>Eukaryota</taxon>
        <taxon>Fungi</taxon>
        <taxon>Dikarya</taxon>
        <taxon>Basidiomycota</taxon>
        <taxon>Agaricomycotina</taxon>
        <taxon>Agaricomycetes</taxon>
        <taxon>Agaricomycetidae</taxon>
        <taxon>Agaricales</taxon>
        <taxon>Marasmiineae</taxon>
        <taxon>Omphalotaceae</taxon>
        <taxon>Lentinula</taxon>
    </lineage>
</organism>
<keyword evidence="2" id="KW-1185">Reference proteome</keyword>
<evidence type="ECO:0000313" key="2">
    <source>
        <dbReference type="Proteomes" id="UP001163835"/>
    </source>
</evidence>
<sequence>MTLPSPLPLSDDDLDTHVQHESSLGVLSSSLPYPDSSSLNAPPGQKKKSHARKQPAGHIPRPRNAFILFRCDFVRQKKVPDHVEANHRNISRIVGSVWKSMSASQKAPWIAMAEIEKKNHAKAHPGYKYHPGYEGRGRESQIKKVLYPPTEPISGKGISPTVSPSWTLSPSFTPPTASLRRSSSCPPPGAFPVLRRRSFDLNQTDMLGLSAPLMTRDDLARRPSRTIMYQSIMPLYSFDANPANTTPPLTGNALPSAQWWATDPGSGSPLTTGPYTIAPPGDAPGWDAAPKKPNTWYPWSERNVGPHAMNHMAVSRSFS</sequence>
<comment type="caution">
    <text evidence="1">The sequence shown here is derived from an EMBL/GenBank/DDBJ whole genome shotgun (WGS) entry which is preliminary data.</text>
</comment>
<accession>A0ACC1UFE3</accession>
<reference evidence="1" key="1">
    <citation type="submission" date="2022-09" db="EMBL/GenBank/DDBJ databases">
        <title>A Global Phylogenomic Analysis of the Shiitake Genus Lentinula.</title>
        <authorList>
            <consortium name="DOE Joint Genome Institute"/>
            <person name="Sierra-Patev S."/>
            <person name="Min B."/>
            <person name="Naranjo-Ortiz M."/>
            <person name="Looney B."/>
            <person name="Konkel Z."/>
            <person name="Slot J.C."/>
            <person name="Sakamoto Y."/>
            <person name="Steenwyk J.L."/>
            <person name="Rokas A."/>
            <person name="Carro J."/>
            <person name="Camarero S."/>
            <person name="Ferreira P."/>
            <person name="Molpeceres G."/>
            <person name="Ruiz-Duenas F.J."/>
            <person name="Serrano A."/>
            <person name="Henrissat B."/>
            <person name="Drula E."/>
            <person name="Hughes K.W."/>
            <person name="Mata J.L."/>
            <person name="Ishikawa N.K."/>
            <person name="Vargas-Isla R."/>
            <person name="Ushijima S."/>
            <person name="Smith C.A."/>
            <person name="Ahrendt S."/>
            <person name="Andreopoulos W."/>
            <person name="He G."/>
            <person name="Labutti K."/>
            <person name="Lipzen A."/>
            <person name="Ng V."/>
            <person name="Riley R."/>
            <person name="Sandor L."/>
            <person name="Barry K."/>
            <person name="Martinez A.T."/>
            <person name="Xiao Y."/>
            <person name="Gibbons J.G."/>
            <person name="Terashima K."/>
            <person name="Grigoriev I.V."/>
            <person name="Hibbett D.S."/>
        </authorList>
    </citation>
    <scope>NUCLEOTIDE SEQUENCE</scope>
    <source>
        <strain evidence="1">TMI1499</strain>
    </source>
</reference>
<gene>
    <name evidence="1" type="ORF">F5876DRAFT_30000</name>
</gene>
<name>A0ACC1UFE3_9AGAR</name>
<evidence type="ECO:0000313" key="1">
    <source>
        <dbReference type="EMBL" id="KAJ3815777.1"/>
    </source>
</evidence>
<protein>
    <submittedName>
        <fullName evidence="1">Uncharacterized protein</fullName>
    </submittedName>
</protein>
<proteinExistence type="predicted"/>
<dbReference type="Proteomes" id="UP001163835">
    <property type="component" value="Unassembled WGS sequence"/>
</dbReference>